<evidence type="ECO:0000256" key="3">
    <source>
        <dbReference type="ARBA" id="ARBA00023125"/>
    </source>
</evidence>
<dbReference type="Gene3D" id="3.40.190.290">
    <property type="match status" value="1"/>
</dbReference>
<feature type="domain" description="HTH lysR-type" evidence="5">
    <location>
        <begin position="1"/>
        <end position="58"/>
    </location>
</feature>
<accession>A0ABV6JE44</accession>
<dbReference type="Proteomes" id="UP001589818">
    <property type="component" value="Unassembled WGS sequence"/>
</dbReference>
<keyword evidence="7" id="KW-1185">Reference proteome</keyword>
<keyword evidence="2" id="KW-0805">Transcription regulation</keyword>
<keyword evidence="4" id="KW-0804">Transcription</keyword>
<dbReference type="InterPro" id="IPR036390">
    <property type="entry name" value="WH_DNA-bd_sf"/>
</dbReference>
<evidence type="ECO:0000256" key="4">
    <source>
        <dbReference type="ARBA" id="ARBA00023163"/>
    </source>
</evidence>
<dbReference type="InterPro" id="IPR036388">
    <property type="entry name" value="WH-like_DNA-bd_sf"/>
</dbReference>
<organism evidence="6 7">
    <name type="scientific">Paenibacillus mendelii</name>
    <dbReference type="NCBI Taxonomy" id="206163"/>
    <lineage>
        <taxon>Bacteria</taxon>
        <taxon>Bacillati</taxon>
        <taxon>Bacillota</taxon>
        <taxon>Bacilli</taxon>
        <taxon>Bacillales</taxon>
        <taxon>Paenibacillaceae</taxon>
        <taxon>Paenibacillus</taxon>
    </lineage>
</organism>
<dbReference type="InterPro" id="IPR005119">
    <property type="entry name" value="LysR_subst-bd"/>
</dbReference>
<evidence type="ECO:0000256" key="2">
    <source>
        <dbReference type="ARBA" id="ARBA00023015"/>
    </source>
</evidence>
<dbReference type="PANTHER" id="PTHR30419">
    <property type="entry name" value="HTH-TYPE TRANSCRIPTIONAL REGULATOR YBHD"/>
    <property type="match status" value="1"/>
</dbReference>
<evidence type="ECO:0000313" key="7">
    <source>
        <dbReference type="Proteomes" id="UP001589818"/>
    </source>
</evidence>
<dbReference type="Pfam" id="PF03466">
    <property type="entry name" value="LysR_substrate"/>
    <property type="match status" value="1"/>
</dbReference>
<dbReference type="PROSITE" id="PS50931">
    <property type="entry name" value="HTH_LYSR"/>
    <property type="match status" value="1"/>
</dbReference>
<dbReference type="CDD" id="cd08434">
    <property type="entry name" value="PBP2_GltC_like"/>
    <property type="match status" value="1"/>
</dbReference>
<gene>
    <name evidence="6" type="ORF">ACFFJ8_17410</name>
</gene>
<dbReference type="InterPro" id="IPR050950">
    <property type="entry name" value="HTH-type_LysR_regulators"/>
</dbReference>
<sequence length="320" mass="36514">MELRQLYYFVKVAKKEHVTQAAEELHVAQSAVSRQIHQLEEELGAKLFLQKGRNLQLTPVGQLFMKRAEVILTDLERAVMEVHEFLDPEKGEIRLGFPHSLGISLIPEVVSEFRKKHPNVRFRFKQGMYPSLIRDVMRGEVDLSFVSPCPEEHEHVTGQTILTEELFAILPPNHPLAGEQSIELAQLKDETFVLFSEGYSLRPIVWDACKKAGFTPSIGFEGEETETIRGLVAAGMGVSLLPEMALYPSGPLQPAKVRVRSPQVTRTIGLIYRSNEKLPLVARVFQRFLLEFFESKMLLKKEKMRNHNNAIKQEFHMPSE</sequence>
<reference evidence="6 7" key="1">
    <citation type="submission" date="2024-09" db="EMBL/GenBank/DDBJ databases">
        <authorList>
            <person name="Sun Q."/>
            <person name="Mori K."/>
        </authorList>
    </citation>
    <scope>NUCLEOTIDE SEQUENCE [LARGE SCALE GENOMIC DNA]</scope>
    <source>
        <strain evidence="6 7">CCM 4839</strain>
    </source>
</reference>
<proteinExistence type="inferred from homology"/>
<evidence type="ECO:0000313" key="6">
    <source>
        <dbReference type="EMBL" id="MFC0393145.1"/>
    </source>
</evidence>
<name>A0ABV6JE44_9BACL</name>
<dbReference type="SUPFAM" id="SSF53850">
    <property type="entry name" value="Periplasmic binding protein-like II"/>
    <property type="match status" value="1"/>
</dbReference>
<keyword evidence="3" id="KW-0238">DNA-binding</keyword>
<comment type="caution">
    <text evidence="6">The sequence shown here is derived from an EMBL/GenBank/DDBJ whole genome shotgun (WGS) entry which is preliminary data.</text>
</comment>
<dbReference type="SUPFAM" id="SSF46785">
    <property type="entry name" value="Winged helix' DNA-binding domain"/>
    <property type="match status" value="1"/>
</dbReference>
<dbReference type="Gene3D" id="1.10.10.10">
    <property type="entry name" value="Winged helix-like DNA-binding domain superfamily/Winged helix DNA-binding domain"/>
    <property type="match status" value="1"/>
</dbReference>
<dbReference type="PRINTS" id="PR00039">
    <property type="entry name" value="HTHLYSR"/>
</dbReference>
<evidence type="ECO:0000256" key="1">
    <source>
        <dbReference type="ARBA" id="ARBA00009437"/>
    </source>
</evidence>
<protein>
    <submittedName>
        <fullName evidence="6">LysR family transcriptional regulator</fullName>
    </submittedName>
</protein>
<dbReference type="InterPro" id="IPR000847">
    <property type="entry name" value="LysR_HTH_N"/>
</dbReference>
<dbReference type="RefSeq" id="WP_204822670.1">
    <property type="nucleotide sequence ID" value="NZ_JANHOF010000002.1"/>
</dbReference>
<comment type="similarity">
    <text evidence="1">Belongs to the LysR transcriptional regulatory family.</text>
</comment>
<evidence type="ECO:0000259" key="5">
    <source>
        <dbReference type="PROSITE" id="PS50931"/>
    </source>
</evidence>
<dbReference type="Pfam" id="PF00126">
    <property type="entry name" value="HTH_1"/>
    <property type="match status" value="1"/>
</dbReference>
<dbReference type="PANTHER" id="PTHR30419:SF28">
    <property type="entry name" value="HTH-TYPE TRANSCRIPTIONAL REGULATOR BSDA"/>
    <property type="match status" value="1"/>
</dbReference>
<dbReference type="EMBL" id="JBHLVF010000031">
    <property type="protein sequence ID" value="MFC0393145.1"/>
    <property type="molecule type" value="Genomic_DNA"/>
</dbReference>